<keyword evidence="4" id="KW-0687">Ribonucleoprotein</keyword>
<protein>
    <submittedName>
        <fullName evidence="4">Ribosomal protein S18 acetylase RimI</fullName>
    </submittedName>
</protein>
<dbReference type="AlphaFoldDB" id="A0A1H0T530"/>
<dbReference type="GO" id="GO:0016747">
    <property type="term" value="F:acyltransferase activity, transferring groups other than amino-acyl groups"/>
    <property type="evidence" value="ECO:0007669"/>
    <property type="project" value="InterPro"/>
</dbReference>
<evidence type="ECO:0000313" key="4">
    <source>
        <dbReference type="EMBL" id="SDP49143.1"/>
    </source>
</evidence>
<keyword evidence="5" id="KW-1185">Reference proteome</keyword>
<dbReference type="CDD" id="cd04301">
    <property type="entry name" value="NAT_SF"/>
    <property type="match status" value="1"/>
</dbReference>
<dbReference type="PANTHER" id="PTHR43877:SF2">
    <property type="entry name" value="AMINOALKYLPHOSPHONATE N-ACETYLTRANSFERASE-RELATED"/>
    <property type="match status" value="1"/>
</dbReference>
<proteinExistence type="predicted"/>
<dbReference type="InterPro" id="IPR050832">
    <property type="entry name" value="Bact_Acetyltransf"/>
</dbReference>
<evidence type="ECO:0000256" key="1">
    <source>
        <dbReference type="ARBA" id="ARBA00022679"/>
    </source>
</evidence>
<evidence type="ECO:0000259" key="3">
    <source>
        <dbReference type="PROSITE" id="PS51186"/>
    </source>
</evidence>
<gene>
    <name evidence="4" type="ORF">SAMN04487905_104346</name>
</gene>
<dbReference type="STRING" id="405564.SAMN04487905_104346"/>
<dbReference type="Proteomes" id="UP000199497">
    <property type="component" value="Unassembled WGS sequence"/>
</dbReference>
<keyword evidence="1" id="KW-0808">Transferase</keyword>
<evidence type="ECO:0000256" key="2">
    <source>
        <dbReference type="ARBA" id="ARBA00023315"/>
    </source>
</evidence>
<dbReference type="PROSITE" id="PS51186">
    <property type="entry name" value="GNAT"/>
    <property type="match status" value="1"/>
</dbReference>
<dbReference type="PANTHER" id="PTHR43877">
    <property type="entry name" value="AMINOALKYLPHOSPHONATE N-ACETYLTRANSFERASE-RELATED-RELATED"/>
    <property type="match status" value="1"/>
</dbReference>
<dbReference type="SUPFAM" id="SSF55729">
    <property type="entry name" value="Acyl-CoA N-acyltransferases (Nat)"/>
    <property type="match status" value="1"/>
</dbReference>
<accession>A0A1H0T530</accession>
<keyword evidence="2" id="KW-0012">Acyltransferase</keyword>
<keyword evidence="4" id="KW-0689">Ribosomal protein</keyword>
<dbReference type="Pfam" id="PF00583">
    <property type="entry name" value="Acetyltransf_1"/>
    <property type="match status" value="1"/>
</dbReference>
<dbReference type="EMBL" id="FNJR01000004">
    <property type="protein sequence ID" value="SDP49143.1"/>
    <property type="molecule type" value="Genomic_DNA"/>
</dbReference>
<dbReference type="InterPro" id="IPR000182">
    <property type="entry name" value="GNAT_dom"/>
</dbReference>
<name>A0A1H0T530_9ACTN</name>
<sequence length="174" mass="18822">MADSNIGRVETVTIRRALPTEFDTVGELTARAYLAGGHIAPDNTHYLPVLRDAADRAAKAELLVAARGEEVCGTVTVARHGGEYTELARPGDLEFRMLAVAPEAAGDGIGRALVGRVLDLAGSEGWERVVLYSDSSMAVAHGLYRRMGFHRVPEDDWQPVPGVCLLAFALRIRR</sequence>
<organism evidence="4 5">
    <name type="scientific">Actinopolyspora xinjiangensis</name>
    <dbReference type="NCBI Taxonomy" id="405564"/>
    <lineage>
        <taxon>Bacteria</taxon>
        <taxon>Bacillati</taxon>
        <taxon>Actinomycetota</taxon>
        <taxon>Actinomycetes</taxon>
        <taxon>Actinopolysporales</taxon>
        <taxon>Actinopolysporaceae</taxon>
        <taxon>Actinopolyspora</taxon>
    </lineage>
</organism>
<feature type="domain" description="N-acetyltransferase" evidence="3">
    <location>
        <begin position="12"/>
        <end position="171"/>
    </location>
</feature>
<dbReference type="GO" id="GO:0005840">
    <property type="term" value="C:ribosome"/>
    <property type="evidence" value="ECO:0007669"/>
    <property type="project" value="UniProtKB-KW"/>
</dbReference>
<dbReference type="InterPro" id="IPR016181">
    <property type="entry name" value="Acyl_CoA_acyltransferase"/>
</dbReference>
<dbReference type="Gene3D" id="3.40.630.30">
    <property type="match status" value="1"/>
</dbReference>
<evidence type="ECO:0000313" key="5">
    <source>
        <dbReference type="Proteomes" id="UP000199497"/>
    </source>
</evidence>
<reference evidence="5" key="1">
    <citation type="submission" date="2016-10" db="EMBL/GenBank/DDBJ databases">
        <authorList>
            <person name="Varghese N."/>
            <person name="Submissions S."/>
        </authorList>
    </citation>
    <scope>NUCLEOTIDE SEQUENCE [LARGE SCALE GENOMIC DNA]</scope>
    <source>
        <strain evidence="5">DSM 46732</strain>
    </source>
</reference>